<organism evidence="1 2">
    <name type="scientific">Ascochyta lentis</name>
    <dbReference type="NCBI Taxonomy" id="205686"/>
    <lineage>
        <taxon>Eukaryota</taxon>
        <taxon>Fungi</taxon>
        <taxon>Dikarya</taxon>
        <taxon>Ascomycota</taxon>
        <taxon>Pezizomycotina</taxon>
        <taxon>Dothideomycetes</taxon>
        <taxon>Pleosporomycetidae</taxon>
        <taxon>Pleosporales</taxon>
        <taxon>Pleosporineae</taxon>
        <taxon>Didymellaceae</taxon>
        <taxon>Ascochyta</taxon>
    </lineage>
</organism>
<keyword evidence="2" id="KW-1185">Reference proteome</keyword>
<evidence type="ECO:0000313" key="1">
    <source>
        <dbReference type="EMBL" id="KAF9701126.1"/>
    </source>
</evidence>
<accession>A0A8H7JEG1</accession>
<reference evidence="1" key="1">
    <citation type="submission" date="2018-12" db="EMBL/GenBank/DDBJ databases">
        <authorList>
            <person name="Syme R.A."/>
            <person name="Farfan-Caceres L."/>
            <person name="Lichtenzveig J."/>
        </authorList>
    </citation>
    <scope>NUCLEOTIDE SEQUENCE</scope>
    <source>
        <strain evidence="1">Al4</strain>
    </source>
</reference>
<name>A0A8H7JEG1_9PLEO</name>
<dbReference type="EMBL" id="RZGK01000002">
    <property type="protein sequence ID" value="KAF9701126.1"/>
    <property type="molecule type" value="Genomic_DNA"/>
</dbReference>
<proteinExistence type="predicted"/>
<reference evidence="1" key="2">
    <citation type="submission" date="2020-09" db="EMBL/GenBank/DDBJ databases">
        <title>Reference genome assembly for Australian Ascochyta lentis isolate Al4.</title>
        <authorList>
            <person name="Lee R.C."/>
            <person name="Farfan-Caceres L.M."/>
            <person name="Debler J.W."/>
            <person name="Williams A.H."/>
            <person name="Henares B.M."/>
        </authorList>
    </citation>
    <scope>NUCLEOTIDE SEQUENCE</scope>
    <source>
        <strain evidence="1">Al4</strain>
    </source>
</reference>
<gene>
    <name evidence="1" type="ORF">EKO04_000596</name>
</gene>
<evidence type="ECO:0000313" key="2">
    <source>
        <dbReference type="Proteomes" id="UP000651452"/>
    </source>
</evidence>
<protein>
    <submittedName>
        <fullName evidence="1">Uncharacterized protein</fullName>
    </submittedName>
</protein>
<dbReference type="AlphaFoldDB" id="A0A8H7JEG1"/>
<comment type="caution">
    <text evidence="1">The sequence shown here is derived from an EMBL/GenBank/DDBJ whole genome shotgun (WGS) entry which is preliminary data.</text>
</comment>
<sequence>MASSTTHANHPTGHCRAQRQALEYYSTGASTIVIPETVLSEAQEYDWAACYNEVDRWHTPELESTHKQEKKDAKPVRVYKGNDESEGAKLWCLKVEKDGLCTGCGGKRIPARS</sequence>
<dbReference type="Proteomes" id="UP000651452">
    <property type="component" value="Unassembled WGS sequence"/>
</dbReference>
<dbReference type="OrthoDB" id="3732959at2759"/>